<keyword evidence="6" id="KW-0418">Kinase</keyword>
<sequence>MKEQSIVPKLELNQLKVFGPVGRGAKGVVFHVKINDLGEDLALKVVLKSAIKSKSEKQSNGVVEVQNRVFFEQQVLKEFNHTLLPKLKGVLETDNVFGYAIDYCPGGSLNFLRKLQVEKMFSDDIIRFYGAEIVLALEYLHKKGIVYRDLKPENILIQENGHLMLVDFDLSTKLIPRSPKTRLSSGSSSESVKTPDLEKKKLQLSRFTAFYKCGKSGFSLEETCSGKTEDELENSFESDTMGKSNSFVGTEEYVAPEIIQGNGHDFAVDWWSFGVVLHEMLYGTTPFRGVNRKETFYRIISKSPDLVGETTPLRDLIRKLLEKDPKQRISLEEIKGHDFFKGVDWEMIVRLERPPFIPDQEEVDDEGIDGNKAIDVESIVYGIFKKDVVKNVSEATELASQGVLEEPESPPLNEEPLIVIENSQPSVENTTPSETGNENTKLKPRRRLRLKYSEDAGAPSSVVTPSSLALHEIFGTEFNHDPEATFADMQEIYEESVSKQYSKEYSKGRKEFEKYYEKAQGKGKAGSSGGKGKGKANSSAGKGNGKSKQLESIGSGSEKLPPSPKSPHTVFKTLVVRRSPRFSLAQVTANQTTPLPRLSPNNQPSNIITGPNIFARKIPKTAQIRKGIWTGQKGRVPKQVTGLIKLGESSAPSVRRRVTYGLVGVGGDPNGSSDGSGDGSDSDEEVIPDGDVPEDELQDVTSIPHIEDNWEPSFWYEAAMALNNDELCPKIARLVREISKASTTSRAFQSSPEEYEIHEGKSQFPLSLNKSLVIQNPRVRDQTNAAKEAREKSKGEGSGATELTSSQLSSQPQDLSQSQS</sequence>
<feature type="region of interest" description="Disordered" evidence="10">
    <location>
        <begin position="520"/>
        <end position="568"/>
    </location>
</feature>
<keyword evidence="5" id="KW-0547">Nucleotide-binding</keyword>
<dbReference type="Gramene" id="AUR62001178-RA">
    <property type="protein sequence ID" value="AUR62001178-RA:cds"/>
    <property type="gene ID" value="AUR62001178"/>
</dbReference>
<dbReference type="InterPro" id="IPR008271">
    <property type="entry name" value="Ser/Thr_kinase_AS"/>
</dbReference>
<dbReference type="GO" id="GO:0005524">
    <property type="term" value="F:ATP binding"/>
    <property type="evidence" value="ECO:0007669"/>
    <property type="project" value="UniProtKB-KW"/>
</dbReference>
<feature type="region of interest" description="Disordered" evidence="10">
    <location>
        <begin position="661"/>
        <end position="696"/>
    </location>
</feature>
<comment type="similarity">
    <text evidence="1">Belongs to the protein kinase superfamily. AGC Ser/Thr protein kinase family.</text>
</comment>
<keyword evidence="13" id="KW-1185">Reference proteome</keyword>
<name>A0A803KQ72_CHEQI</name>
<evidence type="ECO:0000256" key="5">
    <source>
        <dbReference type="ARBA" id="ARBA00022741"/>
    </source>
</evidence>
<evidence type="ECO:0000256" key="6">
    <source>
        <dbReference type="ARBA" id="ARBA00022777"/>
    </source>
</evidence>
<dbReference type="SUPFAM" id="SSF56112">
    <property type="entry name" value="Protein kinase-like (PK-like)"/>
    <property type="match status" value="1"/>
</dbReference>
<evidence type="ECO:0000256" key="9">
    <source>
        <dbReference type="ARBA" id="ARBA00048679"/>
    </source>
</evidence>
<dbReference type="GO" id="GO:0004674">
    <property type="term" value="F:protein serine/threonine kinase activity"/>
    <property type="evidence" value="ECO:0007669"/>
    <property type="project" value="UniProtKB-KW"/>
</dbReference>
<dbReference type="Proteomes" id="UP000596660">
    <property type="component" value="Unplaced"/>
</dbReference>
<dbReference type="PANTHER" id="PTHR45637">
    <property type="entry name" value="FLIPPASE KINASE 1-RELATED"/>
    <property type="match status" value="1"/>
</dbReference>
<reference evidence="12" key="1">
    <citation type="journal article" date="2017" name="Nature">
        <title>The genome of Chenopodium quinoa.</title>
        <authorList>
            <person name="Jarvis D.E."/>
            <person name="Ho Y.S."/>
            <person name="Lightfoot D.J."/>
            <person name="Schmoeckel S.M."/>
            <person name="Li B."/>
            <person name="Borm T.J.A."/>
            <person name="Ohyanagi H."/>
            <person name="Mineta K."/>
            <person name="Michell C.T."/>
            <person name="Saber N."/>
            <person name="Kharbatia N.M."/>
            <person name="Rupper R.R."/>
            <person name="Sharp A.R."/>
            <person name="Dally N."/>
            <person name="Boughton B.A."/>
            <person name="Woo Y.H."/>
            <person name="Gao G."/>
            <person name="Schijlen E.G.W.M."/>
            <person name="Guo X."/>
            <person name="Momin A.A."/>
            <person name="Negrao S."/>
            <person name="Al-Babili S."/>
            <person name="Gehring C."/>
            <person name="Roessner U."/>
            <person name="Jung C."/>
            <person name="Murphy K."/>
            <person name="Arold S.T."/>
            <person name="Gojobori T."/>
            <person name="van der Linden C.G."/>
            <person name="van Loo E.N."/>
            <person name="Jellen E.N."/>
            <person name="Maughan P.J."/>
            <person name="Tester M."/>
        </authorList>
    </citation>
    <scope>NUCLEOTIDE SEQUENCE [LARGE SCALE GENOMIC DNA]</scope>
    <source>
        <strain evidence="12">cv. PI 614886</strain>
    </source>
</reference>
<dbReference type="Gene3D" id="3.30.200.20">
    <property type="entry name" value="Phosphorylase Kinase, domain 1"/>
    <property type="match status" value="1"/>
</dbReference>
<evidence type="ECO:0000313" key="13">
    <source>
        <dbReference type="Proteomes" id="UP000596660"/>
    </source>
</evidence>
<dbReference type="SMART" id="SM00220">
    <property type="entry name" value="S_TKc"/>
    <property type="match status" value="1"/>
</dbReference>
<proteinExistence type="inferred from homology"/>
<feature type="compositionally biased region" description="Polar residues" evidence="10">
    <location>
        <begin position="741"/>
        <end position="752"/>
    </location>
</feature>
<evidence type="ECO:0000256" key="3">
    <source>
        <dbReference type="ARBA" id="ARBA00022527"/>
    </source>
</evidence>
<dbReference type="Pfam" id="PF00069">
    <property type="entry name" value="Pkinase"/>
    <property type="match status" value="2"/>
</dbReference>
<feature type="compositionally biased region" description="Polar residues" evidence="10">
    <location>
        <begin position="423"/>
        <end position="439"/>
    </location>
</feature>
<evidence type="ECO:0000256" key="7">
    <source>
        <dbReference type="ARBA" id="ARBA00022840"/>
    </source>
</evidence>
<protein>
    <recommendedName>
        <fullName evidence="2">non-specific serine/threonine protein kinase</fullName>
        <ecNumber evidence="2">2.7.11.1</ecNumber>
    </recommendedName>
</protein>
<feature type="region of interest" description="Disordered" evidence="10">
    <location>
        <begin position="741"/>
        <end position="762"/>
    </location>
</feature>
<evidence type="ECO:0000256" key="4">
    <source>
        <dbReference type="ARBA" id="ARBA00022679"/>
    </source>
</evidence>
<dbReference type="FunFam" id="1.10.510.10:FF:000312">
    <property type="entry name" value="Serine/threonine-protein kinase OXI1"/>
    <property type="match status" value="1"/>
</dbReference>
<feature type="compositionally biased region" description="Low complexity" evidence="10">
    <location>
        <begin position="805"/>
        <end position="820"/>
    </location>
</feature>
<dbReference type="FunFam" id="1.10.510.10:FF:000294">
    <property type="entry name" value="Serine/threonine-protein kinase OXI1"/>
    <property type="match status" value="1"/>
</dbReference>
<evidence type="ECO:0000259" key="11">
    <source>
        <dbReference type="PROSITE" id="PS50011"/>
    </source>
</evidence>
<evidence type="ECO:0000256" key="8">
    <source>
        <dbReference type="ARBA" id="ARBA00047899"/>
    </source>
</evidence>
<dbReference type="PROSITE" id="PS00108">
    <property type="entry name" value="PROTEIN_KINASE_ST"/>
    <property type="match status" value="1"/>
</dbReference>
<comment type="catalytic activity">
    <reaction evidence="8">
        <text>L-threonyl-[protein] + ATP = O-phospho-L-threonyl-[protein] + ADP + H(+)</text>
        <dbReference type="Rhea" id="RHEA:46608"/>
        <dbReference type="Rhea" id="RHEA-COMP:11060"/>
        <dbReference type="Rhea" id="RHEA-COMP:11605"/>
        <dbReference type="ChEBI" id="CHEBI:15378"/>
        <dbReference type="ChEBI" id="CHEBI:30013"/>
        <dbReference type="ChEBI" id="CHEBI:30616"/>
        <dbReference type="ChEBI" id="CHEBI:61977"/>
        <dbReference type="ChEBI" id="CHEBI:456216"/>
        <dbReference type="EC" id="2.7.11.1"/>
    </reaction>
</comment>
<evidence type="ECO:0000256" key="2">
    <source>
        <dbReference type="ARBA" id="ARBA00012513"/>
    </source>
</evidence>
<feature type="region of interest" description="Disordered" evidence="10">
    <location>
        <begin position="775"/>
        <end position="820"/>
    </location>
</feature>
<reference evidence="12" key="2">
    <citation type="submission" date="2021-03" db="UniProtKB">
        <authorList>
            <consortium name="EnsemblPlants"/>
        </authorList>
    </citation>
    <scope>IDENTIFICATION</scope>
</reference>
<dbReference type="EC" id="2.7.11.1" evidence="2"/>
<keyword evidence="3" id="KW-0723">Serine/threonine-protein kinase</keyword>
<keyword evidence="7" id="KW-0067">ATP-binding</keyword>
<organism evidence="12 13">
    <name type="scientific">Chenopodium quinoa</name>
    <name type="common">Quinoa</name>
    <dbReference type="NCBI Taxonomy" id="63459"/>
    <lineage>
        <taxon>Eukaryota</taxon>
        <taxon>Viridiplantae</taxon>
        <taxon>Streptophyta</taxon>
        <taxon>Embryophyta</taxon>
        <taxon>Tracheophyta</taxon>
        <taxon>Spermatophyta</taxon>
        <taxon>Magnoliopsida</taxon>
        <taxon>eudicotyledons</taxon>
        <taxon>Gunneridae</taxon>
        <taxon>Pentapetalae</taxon>
        <taxon>Caryophyllales</taxon>
        <taxon>Chenopodiaceae</taxon>
        <taxon>Chenopodioideae</taxon>
        <taxon>Atripliceae</taxon>
        <taxon>Chenopodium</taxon>
    </lineage>
</organism>
<accession>A0A803KQ72</accession>
<dbReference type="InterPro" id="IPR000719">
    <property type="entry name" value="Prot_kinase_dom"/>
</dbReference>
<dbReference type="EnsemblPlants" id="AUR62001178-RA">
    <property type="protein sequence ID" value="AUR62001178-RA:cds"/>
    <property type="gene ID" value="AUR62001178"/>
</dbReference>
<dbReference type="InterPro" id="IPR011009">
    <property type="entry name" value="Kinase-like_dom_sf"/>
</dbReference>
<dbReference type="AlphaFoldDB" id="A0A803KQ72"/>
<feature type="domain" description="Protein kinase" evidence="11">
    <location>
        <begin position="15"/>
        <end position="340"/>
    </location>
</feature>
<evidence type="ECO:0000256" key="1">
    <source>
        <dbReference type="ARBA" id="ARBA00009903"/>
    </source>
</evidence>
<dbReference type="PROSITE" id="PS50011">
    <property type="entry name" value="PROTEIN_KINASE_DOM"/>
    <property type="match status" value="1"/>
</dbReference>
<dbReference type="Gene3D" id="1.10.510.10">
    <property type="entry name" value="Transferase(Phosphotransferase) domain 1"/>
    <property type="match status" value="2"/>
</dbReference>
<comment type="catalytic activity">
    <reaction evidence="9">
        <text>L-seryl-[protein] + ATP = O-phospho-L-seryl-[protein] + ADP + H(+)</text>
        <dbReference type="Rhea" id="RHEA:17989"/>
        <dbReference type="Rhea" id="RHEA-COMP:9863"/>
        <dbReference type="Rhea" id="RHEA-COMP:11604"/>
        <dbReference type="ChEBI" id="CHEBI:15378"/>
        <dbReference type="ChEBI" id="CHEBI:29999"/>
        <dbReference type="ChEBI" id="CHEBI:30616"/>
        <dbReference type="ChEBI" id="CHEBI:83421"/>
        <dbReference type="ChEBI" id="CHEBI:456216"/>
        <dbReference type="EC" id="2.7.11.1"/>
    </reaction>
</comment>
<evidence type="ECO:0000313" key="12">
    <source>
        <dbReference type="EnsemblPlants" id="AUR62001178-RA:cds"/>
    </source>
</evidence>
<evidence type="ECO:0000256" key="10">
    <source>
        <dbReference type="SAM" id="MobiDB-lite"/>
    </source>
</evidence>
<feature type="compositionally biased region" description="Acidic residues" evidence="10">
    <location>
        <begin position="680"/>
        <end position="696"/>
    </location>
</feature>
<feature type="region of interest" description="Disordered" evidence="10">
    <location>
        <begin position="423"/>
        <end position="446"/>
    </location>
</feature>
<keyword evidence="4" id="KW-0808">Transferase</keyword>
<feature type="compositionally biased region" description="Gly residues" evidence="10">
    <location>
        <begin position="663"/>
        <end position="678"/>
    </location>
</feature>